<organism evidence="1 2">
    <name type="scientific">Purpureocillium lavendulum</name>
    <dbReference type="NCBI Taxonomy" id="1247861"/>
    <lineage>
        <taxon>Eukaryota</taxon>
        <taxon>Fungi</taxon>
        <taxon>Dikarya</taxon>
        <taxon>Ascomycota</taxon>
        <taxon>Pezizomycotina</taxon>
        <taxon>Sordariomycetes</taxon>
        <taxon>Hypocreomycetidae</taxon>
        <taxon>Hypocreales</taxon>
        <taxon>Ophiocordycipitaceae</taxon>
        <taxon>Purpureocillium</taxon>
    </lineage>
</organism>
<protein>
    <submittedName>
        <fullName evidence="1">Uncharacterized protein</fullName>
    </submittedName>
</protein>
<sequence>MSGKIAAHNREVIGSYDFNAHRMSPTSALGNNASGACAPLGYGCKKRCPTIDVSKFETGVLDLQESTHNRGTVFFCRKKKWSVAKPVSAQHIGAVTDQCIDSADAPLRDGFQ</sequence>
<keyword evidence="2" id="KW-1185">Reference proteome</keyword>
<comment type="caution">
    <text evidence="1">The sequence shown here is derived from an EMBL/GenBank/DDBJ whole genome shotgun (WGS) entry which is preliminary data.</text>
</comment>
<dbReference type="AlphaFoldDB" id="A0AB34FDK4"/>
<dbReference type="Proteomes" id="UP001163105">
    <property type="component" value="Unassembled WGS sequence"/>
</dbReference>
<name>A0AB34FDK4_9HYPO</name>
<proteinExistence type="predicted"/>
<gene>
    <name evidence="1" type="ORF">O9K51_10708</name>
</gene>
<accession>A0AB34FDK4</accession>
<reference evidence="1" key="1">
    <citation type="submission" date="2023-01" db="EMBL/GenBank/DDBJ databases">
        <title>The growth and conidiation of Purpureocillium lavendulum are regulated by nitrogen source and histone H3K14 acetylation.</title>
        <authorList>
            <person name="Tang P."/>
            <person name="Han J."/>
            <person name="Zhang C."/>
            <person name="Tang P."/>
            <person name="Qi F."/>
            <person name="Zhang K."/>
            <person name="Liang L."/>
        </authorList>
    </citation>
    <scope>NUCLEOTIDE SEQUENCE</scope>
    <source>
        <strain evidence="1">YMF1.00683</strain>
    </source>
</reference>
<evidence type="ECO:0000313" key="2">
    <source>
        <dbReference type="Proteomes" id="UP001163105"/>
    </source>
</evidence>
<dbReference type="EMBL" id="JAQHRD010000017">
    <property type="protein sequence ID" value="KAJ6436744.1"/>
    <property type="molecule type" value="Genomic_DNA"/>
</dbReference>
<evidence type="ECO:0000313" key="1">
    <source>
        <dbReference type="EMBL" id="KAJ6436744.1"/>
    </source>
</evidence>